<dbReference type="NCBIfam" id="NF005559">
    <property type="entry name" value="PRK07231.1"/>
    <property type="match status" value="1"/>
</dbReference>
<name>B4CYI1_9BACT</name>
<dbReference type="FunFam" id="3.40.50.720:FF:000084">
    <property type="entry name" value="Short-chain dehydrogenase reductase"/>
    <property type="match status" value="1"/>
</dbReference>
<dbReference type="Gene3D" id="3.40.50.720">
    <property type="entry name" value="NAD(P)-binding Rossmann-like Domain"/>
    <property type="match status" value="1"/>
</dbReference>
<dbReference type="PRINTS" id="PR00081">
    <property type="entry name" value="GDHRDH"/>
</dbReference>
<accession>B4CYI1</accession>
<evidence type="ECO:0000256" key="1">
    <source>
        <dbReference type="ARBA" id="ARBA00006484"/>
    </source>
</evidence>
<dbReference type="InterPro" id="IPR036291">
    <property type="entry name" value="NAD(P)-bd_dom_sf"/>
</dbReference>
<dbReference type="InParanoid" id="B4CYI1"/>
<keyword evidence="5" id="KW-1185">Reference proteome</keyword>
<dbReference type="InterPro" id="IPR002347">
    <property type="entry name" value="SDR_fam"/>
</dbReference>
<proteinExistence type="inferred from homology"/>
<keyword evidence="2" id="KW-0560">Oxidoreductase</keyword>
<dbReference type="GO" id="GO:0016491">
    <property type="term" value="F:oxidoreductase activity"/>
    <property type="evidence" value="ECO:0007669"/>
    <property type="project" value="UniProtKB-KW"/>
</dbReference>
<dbReference type="EMBL" id="ABVL01000004">
    <property type="protein sequence ID" value="EDY20522.1"/>
    <property type="molecule type" value="Genomic_DNA"/>
</dbReference>
<evidence type="ECO:0000256" key="2">
    <source>
        <dbReference type="ARBA" id="ARBA00023002"/>
    </source>
</evidence>
<feature type="domain" description="Ketoreductase" evidence="3">
    <location>
        <begin position="8"/>
        <end position="187"/>
    </location>
</feature>
<dbReference type="CDD" id="cd05233">
    <property type="entry name" value="SDR_c"/>
    <property type="match status" value="1"/>
</dbReference>
<dbReference type="PRINTS" id="PR00080">
    <property type="entry name" value="SDRFAMILY"/>
</dbReference>
<dbReference type="Pfam" id="PF13561">
    <property type="entry name" value="adh_short_C2"/>
    <property type="match status" value="1"/>
</dbReference>
<dbReference type="SUPFAM" id="SSF51735">
    <property type="entry name" value="NAD(P)-binding Rossmann-fold domains"/>
    <property type="match status" value="1"/>
</dbReference>
<dbReference type="eggNOG" id="COG1028">
    <property type="taxonomic scope" value="Bacteria"/>
</dbReference>
<dbReference type="PANTHER" id="PTHR24321">
    <property type="entry name" value="DEHYDROGENASES, SHORT CHAIN"/>
    <property type="match status" value="1"/>
</dbReference>
<dbReference type="InterPro" id="IPR057326">
    <property type="entry name" value="KR_dom"/>
</dbReference>
<protein>
    <submittedName>
        <fullName evidence="4">Short-chain dehydrogenase/reductase SDR</fullName>
    </submittedName>
</protein>
<dbReference type="RefSeq" id="WP_006979045.1">
    <property type="nucleotide sequence ID" value="NZ_ABVL01000004.1"/>
</dbReference>
<evidence type="ECO:0000259" key="3">
    <source>
        <dbReference type="SMART" id="SM00822"/>
    </source>
</evidence>
<comment type="caution">
    <text evidence="4">The sequence shown here is derived from an EMBL/GenBank/DDBJ whole genome shotgun (WGS) entry which is preliminary data.</text>
</comment>
<dbReference type="AlphaFoldDB" id="B4CYI1"/>
<evidence type="ECO:0000313" key="4">
    <source>
        <dbReference type="EMBL" id="EDY20522.1"/>
    </source>
</evidence>
<dbReference type="SMART" id="SM00822">
    <property type="entry name" value="PKS_KR"/>
    <property type="match status" value="1"/>
</dbReference>
<comment type="similarity">
    <text evidence="1">Belongs to the short-chain dehydrogenases/reductases (SDR) family.</text>
</comment>
<sequence precursor="true">MKFDFSNKVALVTGGTSGIGRTTALAFAQAGAKVVISGRRETEGKAVVAEIAAAGGTARFVRADVAVEADVKNLVEQTVAAFGRLDIAFNNAGVEWMAPLANATEADYRRLFDTNVWGVIASLKYEIPAMLKTGGGAIVNTSSVAGHVGMAGASLYIGTKHAVEGLSKSIALEFANQGIRINAVAPAVIDTAMVDRFAGKDGPQREHLASLHPIGRTGKTDEVANAVLFLCSDAASFILGESLKVDGGLTVP</sequence>
<reference evidence="4 5" key="1">
    <citation type="journal article" date="2011" name="J. Bacteriol.">
        <title>Genome sequence of Chthoniobacter flavus Ellin428, an aerobic heterotrophic soil bacterium.</title>
        <authorList>
            <person name="Kant R."/>
            <person name="van Passel M.W."/>
            <person name="Palva A."/>
            <person name="Lucas S."/>
            <person name="Lapidus A."/>
            <person name="Glavina Del Rio T."/>
            <person name="Dalin E."/>
            <person name="Tice H."/>
            <person name="Bruce D."/>
            <person name="Goodwin L."/>
            <person name="Pitluck S."/>
            <person name="Larimer F.W."/>
            <person name="Land M.L."/>
            <person name="Hauser L."/>
            <person name="Sangwan P."/>
            <person name="de Vos W.M."/>
            <person name="Janssen P.H."/>
            <person name="Smidt H."/>
        </authorList>
    </citation>
    <scope>NUCLEOTIDE SEQUENCE [LARGE SCALE GENOMIC DNA]</scope>
    <source>
        <strain evidence="4 5">Ellin428</strain>
    </source>
</reference>
<dbReference type="PANTHER" id="PTHR24321:SF11">
    <property type="entry name" value="BLR0893 PROTEIN"/>
    <property type="match status" value="1"/>
</dbReference>
<dbReference type="STRING" id="497964.CfE428DRAFT_1719"/>
<organism evidence="4 5">
    <name type="scientific">Chthoniobacter flavus Ellin428</name>
    <dbReference type="NCBI Taxonomy" id="497964"/>
    <lineage>
        <taxon>Bacteria</taxon>
        <taxon>Pseudomonadati</taxon>
        <taxon>Verrucomicrobiota</taxon>
        <taxon>Spartobacteria</taxon>
        <taxon>Chthoniobacterales</taxon>
        <taxon>Chthoniobacteraceae</taxon>
        <taxon>Chthoniobacter</taxon>
    </lineage>
</organism>
<dbReference type="Proteomes" id="UP000005824">
    <property type="component" value="Unassembled WGS sequence"/>
</dbReference>
<gene>
    <name evidence="4" type="ORF">CfE428DRAFT_1719</name>
</gene>
<evidence type="ECO:0000313" key="5">
    <source>
        <dbReference type="Proteomes" id="UP000005824"/>
    </source>
</evidence>